<accession>A0ABQ7S790</accession>
<comment type="similarity">
    <text evidence="2">Belongs to the DeoC/FbaB aldolase family. DeoC type 2 subfamily.</text>
</comment>
<comment type="pathway">
    <text evidence="1">Carbohydrate degradation; 2-deoxy-D-ribose 1-phosphate degradation; D-glyceraldehyde 3-phosphate and acetaldehyde from 2-deoxy-alpha-D-ribose 1-phosphate: step 2/2.</text>
</comment>
<dbReference type="Gene3D" id="3.20.20.70">
    <property type="entry name" value="Aldolase class I"/>
    <property type="match status" value="1"/>
</dbReference>
<protein>
    <recommendedName>
        <fullName evidence="3">deoxyribose-phosphate aldolase</fullName>
        <ecNumber evidence="3">4.1.2.4</ecNumber>
    </recommendedName>
    <alternativeName>
        <fullName evidence="7">2-deoxy-D-ribose 5-phosphate aldolase</fullName>
    </alternativeName>
    <alternativeName>
        <fullName evidence="6">Phosphodeoxyriboaldolase</fullName>
    </alternativeName>
</protein>
<evidence type="ECO:0000256" key="7">
    <source>
        <dbReference type="ARBA" id="ARBA00032755"/>
    </source>
</evidence>
<evidence type="ECO:0000256" key="2">
    <source>
        <dbReference type="ARBA" id="ARBA00009473"/>
    </source>
</evidence>
<name>A0ABQ7S790_9ACAR</name>
<dbReference type="PANTHER" id="PTHR10889:SF3">
    <property type="entry name" value="DEOXYRIBOSE-PHOSPHATE ALDOLASE"/>
    <property type="match status" value="1"/>
</dbReference>
<keyword evidence="4" id="KW-0456">Lyase</keyword>
<sequence length="378" mass="42064">MDTSLSTPVRLPKPSKDEPLDETEPVEPFYQLESPRMSLMDNKDLRILFRQFTWNISTMRDMIRHVKYYCSKIGIDEEYDLLLLAVRCIDLTTLAGDDTITNVERVCYRAIAPLIDDDDNSEDELTADPVSRVSSQLPTNGADIKCAAVCVYPARVVDCHNTLAKLRRNPADRVKIAAVATGFPSGQYGLKSRLSELQYAVESGANEIDVVINRAAAISGDWLTVHRELCEMISLAREMSDENDPVHVKVIIGAGDLLSSTPRTIFLATLVSILAGADFVKTSTGKENVNATLPIGYFMMRAVLDYYLATGVRVGFKPAGGIRKFKDALHWLILVKHLLGPVWLSPTLFRFGASGLLDSLVTRIRQLEKQKDKRVCKV</sequence>
<keyword evidence="11" id="KW-1185">Reference proteome</keyword>
<comment type="catalytic activity">
    <reaction evidence="8">
        <text>2-deoxy-D-ribose 5-phosphate = D-glyceraldehyde 3-phosphate + acetaldehyde</text>
        <dbReference type="Rhea" id="RHEA:12821"/>
        <dbReference type="ChEBI" id="CHEBI:15343"/>
        <dbReference type="ChEBI" id="CHEBI:59776"/>
        <dbReference type="ChEBI" id="CHEBI:62877"/>
        <dbReference type="EC" id="4.1.2.4"/>
    </reaction>
</comment>
<dbReference type="EMBL" id="JAIFTH010000561">
    <property type="protein sequence ID" value="KAG9509287.1"/>
    <property type="molecule type" value="Genomic_DNA"/>
</dbReference>
<dbReference type="EC" id="4.1.2.4" evidence="3"/>
<feature type="region of interest" description="Disordered" evidence="9">
    <location>
        <begin position="1"/>
        <end position="25"/>
    </location>
</feature>
<dbReference type="SUPFAM" id="SSF51569">
    <property type="entry name" value="Aldolase"/>
    <property type="match status" value="1"/>
</dbReference>
<gene>
    <name evidence="10" type="primary">DERA</name>
    <name evidence="10" type="ORF">GZH46_02204</name>
</gene>
<evidence type="ECO:0000256" key="6">
    <source>
        <dbReference type="ARBA" id="ARBA00031814"/>
    </source>
</evidence>
<evidence type="ECO:0000256" key="1">
    <source>
        <dbReference type="ARBA" id="ARBA00004816"/>
    </source>
</evidence>
<dbReference type="InterPro" id="IPR013785">
    <property type="entry name" value="Aldolase_TIM"/>
</dbReference>
<reference evidence="10 11" key="1">
    <citation type="submission" date="2020-10" db="EMBL/GenBank/DDBJ databases">
        <authorList>
            <person name="Klimov P.B."/>
            <person name="Dyachkov S.M."/>
            <person name="Chetverikov P.E."/>
        </authorList>
    </citation>
    <scope>NUCLEOTIDE SEQUENCE [LARGE SCALE GENOMIC DNA]</scope>
    <source>
        <strain evidence="10">BMOC 18-1129-001#AD2665</strain>
        <tissue evidence="10">Entire mites</tissue>
    </source>
</reference>
<organism evidence="10 11">
    <name type="scientific">Fragariocoptes setiger</name>
    <dbReference type="NCBI Taxonomy" id="1670756"/>
    <lineage>
        <taxon>Eukaryota</taxon>
        <taxon>Metazoa</taxon>
        <taxon>Ecdysozoa</taxon>
        <taxon>Arthropoda</taxon>
        <taxon>Chelicerata</taxon>
        <taxon>Arachnida</taxon>
        <taxon>Acari</taxon>
        <taxon>Acariformes</taxon>
        <taxon>Trombidiformes</taxon>
        <taxon>Prostigmata</taxon>
        <taxon>Eupodina</taxon>
        <taxon>Eriophyoidea</taxon>
        <taxon>Phytoptidae</taxon>
        <taxon>Fragariocoptes</taxon>
    </lineage>
</organism>
<dbReference type="Proteomes" id="UP000825002">
    <property type="component" value="Unassembled WGS sequence"/>
</dbReference>
<dbReference type="Pfam" id="PF01791">
    <property type="entry name" value="DeoC"/>
    <property type="match status" value="1"/>
</dbReference>
<dbReference type="InterPro" id="IPR011343">
    <property type="entry name" value="DeoC"/>
</dbReference>
<evidence type="ECO:0000256" key="4">
    <source>
        <dbReference type="ARBA" id="ARBA00023239"/>
    </source>
</evidence>
<evidence type="ECO:0000256" key="5">
    <source>
        <dbReference type="ARBA" id="ARBA00023270"/>
    </source>
</evidence>
<proteinExistence type="inferred from homology"/>
<comment type="caution">
    <text evidence="10">The sequence shown here is derived from an EMBL/GenBank/DDBJ whole genome shotgun (WGS) entry which is preliminary data.</text>
</comment>
<evidence type="ECO:0000313" key="11">
    <source>
        <dbReference type="Proteomes" id="UP000825002"/>
    </source>
</evidence>
<evidence type="ECO:0000256" key="3">
    <source>
        <dbReference type="ARBA" id="ARBA00012515"/>
    </source>
</evidence>
<feature type="non-terminal residue" evidence="10">
    <location>
        <position position="1"/>
    </location>
</feature>
<dbReference type="SMART" id="SM01133">
    <property type="entry name" value="DeoC"/>
    <property type="match status" value="1"/>
</dbReference>
<dbReference type="InterPro" id="IPR002915">
    <property type="entry name" value="DeoC/FbaB/LacD_aldolase"/>
</dbReference>
<evidence type="ECO:0000313" key="10">
    <source>
        <dbReference type="EMBL" id="KAG9509287.1"/>
    </source>
</evidence>
<evidence type="ECO:0000256" key="8">
    <source>
        <dbReference type="ARBA" id="ARBA00048791"/>
    </source>
</evidence>
<keyword evidence="5" id="KW-0704">Schiff base</keyword>
<evidence type="ECO:0000256" key="9">
    <source>
        <dbReference type="SAM" id="MobiDB-lite"/>
    </source>
</evidence>
<dbReference type="CDD" id="cd00959">
    <property type="entry name" value="DeoC"/>
    <property type="match status" value="1"/>
</dbReference>
<dbReference type="PANTHER" id="PTHR10889">
    <property type="entry name" value="DEOXYRIBOSE-PHOSPHATE ALDOLASE"/>
    <property type="match status" value="1"/>
</dbReference>